<dbReference type="GO" id="GO:0051301">
    <property type="term" value="P:cell division"/>
    <property type="evidence" value="ECO:0007669"/>
    <property type="project" value="UniProtKB-KW"/>
</dbReference>
<evidence type="ECO:0000256" key="7">
    <source>
        <dbReference type="ARBA" id="ARBA00023242"/>
    </source>
</evidence>
<proteinExistence type="inferred from homology"/>
<keyword evidence="5" id="KW-0132">Cell division</keyword>
<evidence type="ECO:0000256" key="4">
    <source>
        <dbReference type="ARBA" id="ARBA00022454"/>
    </source>
</evidence>
<keyword evidence="8" id="KW-0131">Cell cycle</keyword>
<feature type="compositionally biased region" description="Basic residues" evidence="10">
    <location>
        <begin position="171"/>
        <end position="183"/>
    </location>
</feature>
<evidence type="ECO:0000256" key="5">
    <source>
        <dbReference type="ARBA" id="ARBA00022618"/>
    </source>
</evidence>
<keyword evidence="9" id="KW-0137">Centromere</keyword>
<dbReference type="PANTHER" id="PTHR16040">
    <property type="entry name" value="AUSTRALIN, ISOFORM A-RELATED"/>
    <property type="match status" value="1"/>
</dbReference>
<organism evidence="12 13">
    <name type="scientific">Rhynchophorus ferrugineus</name>
    <name type="common">Red palm weevil</name>
    <name type="synonym">Curculio ferrugineus</name>
    <dbReference type="NCBI Taxonomy" id="354439"/>
    <lineage>
        <taxon>Eukaryota</taxon>
        <taxon>Metazoa</taxon>
        <taxon>Ecdysozoa</taxon>
        <taxon>Arthropoda</taxon>
        <taxon>Hexapoda</taxon>
        <taxon>Insecta</taxon>
        <taxon>Pterygota</taxon>
        <taxon>Neoptera</taxon>
        <taxon>Endopterygota</taxon>
        <taxon>Coleoptera</taxon>
        <taxon>Polyphaga</taxon>
        <taxon>Cucujiformia</taxon>
        <taxon>Curculionidae</taxon>
        <taxon>Dryophthorinae</taxon>
        <taxon>Rhynchophorus</taxon>
    </lineage>
</organism>
<evidence type="ECO:0000256" key="10">
    <source>
        <dbReference type="SAM" id="MobiDB-lite"/>
    </source>
</evidence>
<keyword evidence="4" id="KW-0158">Chromosome</keyword>
<dbReference type="GO" id="GO:0000070">
    <property type="term" value="P:mitotic sister chromatid segregation"/>
    <property type="evidence" value="ECO:0007669"/>
    <property type="project" value="TreeGrafter"/>
</dbReference>
<reference evidence="12" key="1">
    <citation type="submission" date="2020-08" db="EMBL/GenBank/DDBJ databases">
        <title>Genome sequencing and assembly of the red palm weevil Rhynchophorus ferrugineus.</title>
        <authorList>
            <person name="Dias G.B."/>
            <person name="Bergman C.M."/>
            <person name="Manee M."/>
        </authorList>
    </citation>
    <scope>NUCLEOTIDE SEQUENCE</scope>
    <source>
        <strain evidence="12">AA-2017</strain>
        <tissue evidence="12">Whole larva</tissue>
    </source>
</reference>
<evidence type="ECO:0000256" key="6">
    <source>
        <dbReference type="ARBA" id="ARBA00022776"/>
    </source>
</evidence>
<dbReference type="GO" id="GO:0005634">
    <property type="term" value="C:nucleus"/>
    <property type="evidence" value="ECO:0007669"/>
    <property type="project" value="UniProtKB-SubCell"/>
</dbReference>
<evidence type="ECO:0000256" key="8">
    <source>
        <dbReference type="ARBA" id="ARBA00023306"/>
    </source>
</evidence>
<dbReference type="GO" id="GO:0051233">
    <property type="term" value="C:spindle midzone"/>
    <property type="evidence" value="ECO:0007669"/>
    <property type="project" value="TreeGrafter"/>
</dbReference>
<sequence length="302" mass="33718">MLITYSDLIKMPRTKRAQSKKPVEDVYTSTTKRNIVMKAIDDEEANMLALLEREKEERLKCLKLHYIASKTDIKTSMLKASVKDIKSGEFNSLSETTVVLSDLTNTLNSTKSSRNINTIKKTVSQTRARNRSVTECTKNPVKRSISVGCDDEGYRTAESTSSTTSGNTRLSRSKTRDHKKRISRSVSSHTKTNVYKTPASKQPQVCTGPITPKCKPNTPQIFMRRPMIGEMAWSNQGSPLLIGTNATEHMANVNIPLDNGIVSLLPQRGIRVSEIPQVNTETMEELKVLRDNLIKLCSVASK</sequence>
<evidence type="ECO:0000313" key="13">
    <source>
        <dbReference type="Proteomes" id="UP000625711"/>
    </source>
</evidence>
<protein>
    <recommendedName>
        <fullName evidence="11">Borealin C-terminal domain-containing protein</fullName>
    </recommendedName>
</protein>
<dbReference type="InterPro" id="IPR046466">
    <property type="entry name" value="Borealin_C"/>
</dbReference>
<comment type="caution">
    <text evidence="12">The sequence shown here is derived from an EMBL/GenBank/DDBJ whole genome shotgun (WGS) entry which is preliminary data.</text>
</comment>
<evidence type="ECO:0000256" key="1">
    <source>
        <dbReference type="ARBA" id="ARBA00004123"/>
    </source>
</evidence>
<evidence type="ECO:0000256" key="9">
    <source>
        <dbReference type="ARBA" id="ARBA00023328"/>
    </source>
</evidence>
<feature type="compositionally biased region" description="Polar residues" evidence="10">
    <location>
        <begin position="157"/>
        <end position="170"/>
    </location>
</feature>
<name>A0A834IYX3_RHYFE</name>
<accession>A0A834IYX3</accession>
<dbReference type="GO" id="GO:0000775">
    <property type="term" value="C:chromosome, centromeric region"/>
    <property type="evidence" value="ECO:0007669"/>
    <property type="project" value="UniProtKB-SubCell"/>
</dbReference>
<dbReference type="InterPro" id="IPR018867">
    <property type="entry name" value="Cell_div_borealin"/>
</dbReference>
<feature type="compositionally biased region" description="Polar residues" evidence="10">
    <location>
        <begin position="184"/>
        <end position="205"/>
    </location>
</feature>
<comment type="subcellular location">
    <subcellularLocation>
        <location evidence="2">Chromosome</location>
        <location evidence="2">Centromere</location>
    </subcellularLocation>
    <subcellularLocation>
        <location evidence="1">Nucleus</location>
    </subcellularLocation>
</comment>
<keyword evidence="7" id="KW-0539">Nucleus</keyword>
<feature type="region of interest" description="Disordered" evidence="10">
    <location>
        <begin position="152"/>
        <end position="212"/>
    </location>
</feature>
<dbReference type="AlphaFoldDB" id="A0A834IYX3"/>
<evidence type="ECO:0000256" key="3">
    <source>
        <dbReference type="ARBA" id="ARBA00009914"/>
    </source>
</evidence>
<dbReference type="EMBL" id="JAACXV010000156">
    <property type="protein sequence ID" value="KAF7282852.1"/>
    <property type="molecule type" value="Genomic_DNA"/>
</dbReference>
<dbReference type="OrthoDB" id="6360905at2759"/>
<feature type="domain" description="Borealin C-terminal" evidence="11">
    <location>
        <begin position="193"/>
        <end position="298"/>
    </location>
</feature>
<evidence type="ECO:0000313" key="12">
    <source>
        <dbReference type="EMBL" id="KAF7282852.1"/>
    </source>
</evidence>
<dbReference type="Pfam" id="PF10512">
    <property type="entry name" value="Borealin"/>
    <property type="match status" value="1"/>
</dbReference>
<dbReference type="Proteomes" id="UP000625711">
    <property type="component" value="Unassembled WGS sequence"/>
</dbReference>
<dbReference type="GO" id="GO:0032133">
    <property type="term" value="C:chromosome passenger complex"/>
    <property type="evidence" value="ECO:0007669"/>
    <property type="project" value="TreeGrafter"/>
</dbReference>
<evidence type="ECO:0000256" key="2">
    <source>
        <dbReference type="ARBA" id="ARBA00004584"/>
    </source>
</evidence>
<keyword evidence="13" id="KW-1185">Reference proteome</keyword>
<keyword evidence="6" id="KW-0498">Mitosis</keyword>
<evidence type="ECO:0000259" key="11">
    <source>
        <dbReference type="Pfam" id="PF10512"/>
    </source>
</evidence>
<dbReference type="PANTHER" id="PTHR16040:SF7">
    <property type="entry name" value="AUSTRALIN, ISOFORM A-RELATED"/>
    <property type="match status" value="1"/>
</dbReference>
<comment type="similarity">
    <text evidence="3">Belongs to the borealin family.</text>
</comment>
<gene>
    <name evidence="12" type="ORF">GWI33_001988</name>
</gene>